<dbReference type="PANTHER" id="PTHR17920:SF3">
    <property type="entry name" value="TRANSMEMBRANE AND COILED-COIL DOMAIN-CONTAINING PROTEIN 4"/>
    <property type="match status" value="1"/>
</dbReference>
<reference evidence="5 6" key="1">
    <citation type="submission" date="2017-09" db="EMBL/GenBank/DDBJ databases">
        <title>Reassesment of A. cryaerophilus.</title>
        <authorList>
            <person name="Perez-Cataluna A."/>
            <person name="Collado L."/>
            <person name="Salgado O."/>
            <person name="Lefinanco V."/>
            <person name="Figueras M.J."/>
        </authorList>
    </citation>
    <scope>NUCLEOTIDE SEQUENCE [LARGE SCALE GENOMIC DNA]</scope>
    <source>
        <strain evidence="5 6">LMG 10210</strain>
    </source>
</reference>
<dbReference type="InterPro" id="IPR029058">
    <property type="entry name" value="AB_hydrolase_fold"/>
</dbReference>
<dbReference type="PANTHER" id="PTHR17920">
    <property type="entry name" value="TRANSMEMBRANE AND COILED-COIL DOMAIN-CONTAINING PROTEIN 4 TMCO4"/>
    <property type="match status" value="1"/>
</dbReference>
<evidence type="ECO:0000313" key="6">
    <source>
        <dbReference type="Proteomes" id="UP000238281"/>
    </source>
</evidence>
<evidence type="ECO:0000256" key="1">
    <source>
        <dbReference type="ARBA" id="ARBA00004141"/>
    </source>
</evidence>
<comment type="caution">
    <text evidence="5">The sequence shown here is derived from an EMBL/GenBank/DDBJ whole genome shotgun (WGS) entry which is preliminary data.</text>
</comment>
<keyword evidence="4" id="KW-0472">Membrane</keyword>
<protein>
    <recommendedName>
        <fullName evidence="7">DUF726 domain-containing protein</fullName>
    </recommendedName>
</protein>
<keyword evidence="3" id="KW-1133">Transmembrane helix</keyword>
<dbReference type="SUPFAM" id="SSF53474">
    <property type="entry name" value="alpha/beta-Hydrolases"/>
    <property type="match status" value="1"/>
</dbReference>
<evidence type="ECO:0000256" key="2">
    <source>
        <dbReference type="ARBA" id="ARBA00022692"/>
    </source>
</evidence>
<dbReference type="Proteomes" id="UP000238281">
    <property type="component" value="Unassembled WGS sequence"/>
</dbReference>
<dbReference type="EMBL" id="NXGE01000014">
    <property type="protein sequence ID" value="PRM92203.1"/>
    <property type="molecule type" value="Genomic_DNA"/>
</dbReference>
<dbReference type="InterPro" id="IPR007941">
    <property type="entry name" value="DUF726"/>
</dbReference>
<evidence type="ECO:0000256" key="3">
    <source>
        <dbReference type="ARBA" id="ARBA00022989"/>
    </source>
</evidence>
<evidence type="ECO:0000313" key="5">
    <source>
        <dbReference type="EMBL" id="PRM92203.1"/>
    </source>
</evidence>
<dbReference type="GO" id="GO:0016020">
    <property type="term" value="C:membrane"/>
    <property type="evidence" value="ECO:0007669"/>
    <property type="project" value="UniProtKB-SubCell"/>
</dbReference>
<sequence length="244" mass="28373">MSDELEDYKAKDWQDGLKDILNQDEQKFIFKWESGLDYSSLRNHIPFKNGLDFELKRIKHIAKTYNKVSEHSFLSNGINFLLSLPASFSSYIVEEWKNSNENSIKYGKILANEIEYLINQDKKVHIYAHSLGTNLIKHSLLELANKNISIEKVHLFGGATSHSDVYEWKHASEIVKYGIHNFYSKKDSVLKYLYKTFELGDNPIGLNPIFSNSKNIKNYDVSDTVKGHFEYKKNLQTILKKLEL</sequence>
<comment type="subcellular location">
    <subcellularLocation>
        <location evidence="1">Membrane</location>
        <topology evidence="1">Multi-pass membrane protein</topology>
    </subcellularLocation>
</comment>
<dbReference type="Pfam" id="PF05277">
    <property type="entry name" value="DUF726"/>
    <property type="match status" value="1"/>
</dbReference>
<dbReference type="RefSeq" id="WP_105916184.1">
    <property type="nucleotide sequence ID" value="NZ_NXGE01000014.1"/>
</dbReference>
<name>A0A2S9T029_9BACT</name>
<accession>A0A2S9T029</accession>
<organism evidence="5 6">
    <name type="scientific">Aliarcobacter cryaerophilus</name>
    <dbReference type="NCBI Taxonomy" id="28198"/>
    <lineage>
        <taxon>Bacteria</taxon>
        <taxon>Pseudomonadati</taxon>
        <taxon>Campylobacterota</taxon>
        <taxon>Epsilonproteobacteria</taxon>
        <taxon>Campylobacterales</taxon>
        <taxon>Arcobacteraceae</taxon>
        <taxon>Aliarcobacter</taxon>
    </lineage>
</organism>
<evidence type="ECO:0000256" key="4">
    <source>
        <dbReference type="ARBA" id="ARBA00023136"/>
    </source>
</evidence>
<keyword evidence="2" id="KW-0812">Transmembrane</keyword>
<proteinExistence type="predicted"/>
<evidence type="ECO:0008006" key="7">
    <source>
        <dbReference type="Google" id="ProtNLM"/>
    </source>
</evidence>
<gene>
    <name evidence="5" type="ORF">CJ673_10915</name>
</gene>
<dbReference type="AlphaFoldDB" id="A0A2S9T029"/>